<dbReference type="InterPro" id="IPR027039">
    <property type="entry name" value="Crtac1"/>
</dbReference>
<evidence type="ECO:0000256" key="1">
    <source>
        <dbReference type="ARBA" id="ARBA00022729"/>
    </source>
</evidence>
<keyword evidence="6" id="KW-1185">Reference proteome</keyword>
<evidence type="ECO:0000259" key="4">
    <source>
        <dbReference type="Pfam" id="PF18962"/>
    </source>
</evidence>
<dbReference type="SUPFAM" id="SSF69318">
    <property type="entry name" value="Integrin alpha N-terminal domain"/>
    <property type="match status" value="1"/>
</dbReference>
<comment type="caution">
    <text evidence="5">The sequence shown here is derived from an EMBL/GenBank/DDBJ whole genome shotgun (WGS) entry which is preliminary data.</text>
</comment>
<dbReference type="InterPro" id="IPR028994">
    <property type="entry name" value="Integrin_alpha_N"/>
</dbReference>
<dbReference type="Gene3D" id="2.130.10.130">
    <property type="entry name" value="Integrin alpha, N-terminal"/>
    <property type="match status" value="1"/>
</dbReference>
<organism evidence="5 6">
    <name type="scientific">Pseudotenacibaculum haliotis</name>
    <dbReference type="NCBI Taxonomy" id="1862138"/>
    <lineage>
        <taxon>Bacteria</taxon>
        <taxon>Pseudomonadati</taxon>
        <taxon>Bacteroidota</taxon>
        <taxon>Flavobacteriia</taxon>
        <taxon>Flavobacteriales</taxon>
        <taxon>Flavobacteriaceae</taxon>
        <taxon>Pseudotenacibaculum</taxon>
    </lineage>
</organism>
<feature type="signal peptide" evidence="2">
    <location>
        <begin position="1"/>
        <end position="23"/>
    </location>
</feature>
<accession>A0ABW5LUC6</accession>
<keyword evidence="1 2" id="KW-0732">Signal</keyword>
<dbReference type="EMBL" id="JBHULH010000004">
    <property type="protein sequence ID" value="MFD2567686.1"/>
    <property type="molecule type" value="Genomic_DNA"/>
</dbReference>
<evidence type="ECO:0000259" key="3">
    <source>
        <dbReference type="Pfam" id="PF07593"/>
    </source>
</evidence>
<dbReference type="InterPro" id="IPR011519">
    <property type="entry name" value="UnbV_ASPIC"/>
</dbReference>
<evidence type="ECO:0000313" key="6">
    <source>
        <dbReference type="Proteomes" id="UP001597508"/>
    </source>
</evidence>
<evidence type="ECO:0000313" key="5">
    <source>
        <dbReference type="EMBL" id="MFD2567686.1"/>
    </source>
</evidence>
<gene>
    <name evidence="5" type="ORF">ACFSRZ_09900</name>
</gene>
<dbReference type="Pfam" id="PF18962">
    <property type="entry name" value="Por_Secre_tail"/>
    <property type="match status" value="1"/>
</dbReference>
<protein>
    <submittedName>
        <fullName evidence="5">FG-GAP-like repeat-containing protein</fullName>
    </submittedName>
</protein>
<feature type="domain" description="ASPIC/UnbV" evidence="3">
    <location>
        <begin position="417"/>
        <end position="485"/>
    </location>
</feature>
<sequence>MIKNYKTLLFALTFVFIGNTAYSQLSFQESSFNAEAQYGYGNSVFGGGVSFVDFDGDGWDDLTYSTDQTQEIVFLRNDGDGTFTKVDLLGIDGNRQAKSVMWIDYDNDGDKDFFTTSVFGVNKFYENTGNLIFTDITSTCGIFTNDLLTYGASFGDIDNDGDLDLFISNRETNAANRNFLYRNDNGTFVDITSGAGIVMVGELSFCSSFFDYNNDGYQDIYVANDKANMNRLYKNDGDGTFTDVSVSSGAGIIIDAMSTTIGDYNNDGFFDVYVTNTQAGNYLLKNNGDGTFTNTAPATGTDFLSIAWGAVFLDADNDTHLDLYVSGLFDGSDPNLLPSAFYHNDGTGNFTIPSNIGFAGDVGMSYGNAIGDFNNDGKPDITVMNDGDDYYLWENQSTNSNNWIKIKLEGVTSNKDGVGNRIEISAGGKIQYKYTVSGEGYLGQNATHEHVGIGAATNIDYIKITWNATGQVETINNVQPNQTITVQEGNGVLSVNTTELNSFNVFPNPSNDGLYHFDIQNGETHYAEVYDLSGRLVIAKKEVNSNLPIDLNGLSQGVYLAKVTANKKSKTIKLIHR</sequence>
<dbReference type="NCBIfam" id="TIGR04183">
    <property type="entry name" value="Por_Secre_tail"/>
    <property type="match status" value="1"/>
</dbReference>
<dbReference type="PANTHER" id="PTHR16026">
    <property type="entry name" value="CARTILAGE ACIDIC PROTEIN 1"/>
    <property type="match status" value="1"/>
</dbReference>
<feature type="chain" id="PRO_5047109316" evidence="2">
    <location>
        <begin position="24"/>
        <end position="577"/>
    </location>
</feature>
<dbReference type="Pfam" id="PF07593">
    <property type="entry name" value="UnbV_ASPIC"/>
    <property type="match status" value="1"/>
</dbReference>
<reference evidence="6" key="1">
    <citation type="journal article" date="2019" name="Int. J. Syst. Evol. Microbiol.">
        <title>The Global Catalogue of Microorganisms (GCM) 10K type strain sequencing project: providing services to taxonomists for standard genome sequencing and annotation.</title>
        <authorList>
            <consortium name="The Broad Institute Genomics Platform"/>
            <consortium name="The Broad Institute Genome Sequencing Center for Infectious Disease"/>
            <person name="Wu L."/>
            <person name="Ma J."/>
        </authorList>
    </citation>
    <scope>NUCLEOTIDE SEQUENCE [LARGE SCALE GENOMIC DNA]</scope>
    <source>
        <strain evidence="6">KCTC 52127</strain>
    </source>
</reference>
<dbReference type="Proteomes" id="UP001597508">
    <property type="component" value="Unassembled WGS sequence"/>
</dbReference>
<dbReference type="Pfam" id="PF13517">
    <property type="entry name" value="FG-GAP_3"/>
    <property type="match status" value="3"/>
</dbReference>
<dbReference type="RefSeq" id="WP_379666395.1">
    <property type="nucleotide sequence ID" value="NZ_JBHULH010000004.1"/>
</dbReference>
<evidence type="ECO:0000256" key="2">
    <source>
        <dbReference type="SAM" id="SignalP"/>
    </source>
</evidence>
<name>A0ABW5LUC6_9FLAO</name>
<proteinExistence type="predicted"/>
<dbReference type="PANTHER" id="PTHR16026:SF0">
    <property type="entry name" value="CARTILAGE ACIDIC PROTEIN 1"/>
    <property type="match status" value="1"/>
</dbReference>
<feature type="domain" description="Secretion system C-terminal sorting" evidence="4">
    <location>
        <begin position="505"/>
        <end position="575"/>
    </location>
</feature>
<dbReference type="InterPro" id="IPR013517">
    <property type="entry name" value="FG-GAP"/>
</dbReference>
<dbReference type="InterPro" id="IPR026444">
    <property type="entry name" value="Secre_tail"/>
</dbReference>